<dbReference type="AlphaFoldDB" id="A0A9W7AHP2"/>
<keyword evidence="2" id="KW-1185">Reference proteome</keyword>
<evidence type="ECO:0000313" key="1">
    <source>
        <dbReference type="EMBL" id="GMH70961.1"/>
    </source>
</evidence>
<name>A0A9W7AHP2_9STRA</name>
<reference evidence="1" key="1">
    <citation type="submission" date="2022-07" db="EMBL/GenBank/DDBJ databases">
        <title>Genome analysis of Parmales, a sister group of diatoms, reveals the evolutionary specialization of diatoms from phago-mixotrophs to photoautotrophs.</title>
        <authorList>
            <person name="Ban H."/>
            <person name="Sato S."/>
            <person name="Yoshikawa S."/>
            <person name="Kazumasa Y."/>
            <person name="Nakamura Y."/>
            <person name="Ichinomiya M."/>
            <person name="Saitoh K."/>
            <person name="Sato N."/>
            <person name="Blanc-Mathieu R."/>
            <person name="Endo H."/>
            <person name="Kuwata A."/>
            <person name="Ogata H."/>
        </authorList>
    </citation>
    <scope>NUCLEOTIDE SEQUENCE</scope>
</reference>
<proteinExistence type="predicted"/>
<gene>
    <name evidence="1" type="ORF">TrRE_jg8116</name>
</gene>
<evidence type="ECO:0000313" key="2">
    <source>
        <dbReference type="Proteomes" id="UP001165082"/>
    </source>
</evidence>
<organism evidence="1 2">
    <name type="scientific">Triparma retinervis</name>
    <dbReference type="NCBI Taxonomy" id="2557542"/>
    <lineage>
        <taxon>Eukaryota</taxon>
        <taxon>Sar</taxon>
        <taxon>Stramenopiles</taxon>
        <taxon>Ochrophyta</taxon>
        <taxon>Bolidophyceae</taxon>
        <taxon>Parmales</taxon>
        <taxon>Triparmaceae</taxon>
        <taxon>Triparma</taxon>
    </lineage>
</organism>
<dbReference type="OrthoDB" id="10542666at2759"/>
<comment type="caution">
    <text evidence="1">The sequence shown here is derived from an EMBL/GenBank/DDBJ whole genome shotgun (WGS) entry which is preliminary data.</text>
</comment>
<accession>A0A9W7AHP2</accession>
<protein>
    <submittedName>
        <fullName evidence="1">Uncharacterized protein</fullName>
    </submittedName>
</protein>
<sequence length="232" mass="25698">MAVNRSAGRVSKVIGEEYVGGQGKGGKRRVAVAVSRKSKFEVVEEMRERFREYVEMDIKEMEVYRERWGLEEIEGEEGRYRSTLPLLPIVGLDLNPTIDFSVAPPQTSGVINGHLIRVLSTSRVDLLSNRGPLGGRSSWAGTVTVLDTLARYGDPRVRLDVAVTYPRGGKVEEYAIRIGVELSFDVPGRYGRVKVEVVKGIAKRILGIVVKEGVKRTGKVVEGDLEVWGRGE</sequence>
<dbReference type="EMBL" id="BRXZ01001429">
    <property type="protein sequence ID" value="GMH70961.1"/>
    <property type="molecule type" value="Genomic_DNA"/>
</dbReference>
<dbReference type="Proteomes" id="UP001165082">
    <property type="component" value="Unassembled WGS sequence"/>
</dbReference>